<accession>A0ABU2ZVU5</accession>
<organism evidence="5 6">
    <name type="scientific">Thalassotalea castellviae</name>
    <dbReference type="NCBI Taxonomy" id="3075612"/>
    <lineage>
        <taxon>Bacteria</taxon>
        <taxon>Pseudomonadati</taxon>
        <taxon>Pseudomonadota</taxon>
        <taxon>Gammaproteobacteria</taxon>
        <taxon>Alteromonadales</taxon>
        <taxon>Colwelliaceae</taxon>
        <taxon>Thalassotalea</taxon>
    </lineage>
</organism>
<proteinExistence type="inferred from homology"/>
<keyword evidence="1 4" id="KW-0963">Cytoplasm</keyword>
<comment type="similarity">
    <text evidence="4">Belongs to the L/F-transferase family.</text>
</comment>
<comment type="function">
    <text evidence="4">Functions in the N-end rule pathway of protein degradation where it conjugates Leu, Phe and, less efficiently, Met from aminoacyl-tRNAs to the N-termini of proteins containing an N-terminal arginine or lysine.</text>
</comment>
<dbReference type="Pfam" id="PF03588">
    <property type="entry name" value="Leu_Phe_trans"/>
    <property type="match status" value="1"/>
</dbReference>
<keyword evidence="2 4" id="KW-0808">Transferase</keyword>
<evidence type="ECO:0000313" key="6">
    <source>
        <dbReference type="Proteomes" id="UP001266357"/>
    </source>
</evidence>
<gene>
    <name evidence="4 5" type="primary">aat</name>
    <name evidence="5" type="ORF">RM573_00460</name>
</gene>
<comment type="catalytic activity">
    <reaction evidence="4">
        <text>N-terminal L-lysyl-[protein] + L-leucyl-tRNA(Leu) = N-terminal L-leucyl-L-lysyl-[protein] + tRNA(Leu) + H(+)</text>
        <dbReference type="Rhea" id="RHEA:12340"/>
        <dbReference type="Rhea" id="RHEA-COMP:9613"/>
        <dbReference type="Rhea" id="RHEA-COMP:9622"/>
        <dbReference type="Rhea" id="RHEA-COMP:12670"/>
        <dbReference type="Rhea" id="RHEA-COMP:12671"/>
        <dbReference type="ChEBI" id="CHEBI:15378"/>
        <dbReference type="ChEBI" id="CHEBI:65249"/>
        <dbReference type="ChEBI" id="CHEBI:78442"/>
        <dbReference type="ChEBI" id="CHEBI:78494"/>
        <dbReference type="ChEBI" id="CHEBI:133043"/>
        <dbReference type="EC" id="2.3.2.6"/>
    </reaction>
</comment>
<sequence>MTQTIPLLSSDSLIFPPVHSALKEPNGLLAFGGDLTPKRLAKAYSSGIFPWFSEGEVIMWWSPDPRGVIYCNELKINKTLRKHLKKQTFTVTLNHAFEKVIELCADAPFRKEGTWIVDEMIDAYINMHQEGLAHSIEVWSGNQLVGGLYGVAINGYFSGESMFYKQSNTSKTALVYLVDLLKSQNIEFLDCQMLNPFLAEMGCCEISRDAFLQHKAQALKNRLPNDFWQPRQLYLNHE</sequence>
<dbReference type="HAMAP" id="MF_00688">
    <property type="entry name" value="Leu_Phe_trans"/>
    <property type="match status" value="1"/>
</dbReference>
<dbReference type="NCBIfam" id="TIGR00667">
    <property type="entry name" value="aat"/>
    <property type="match status" value="1"/>
</dbReference>
<dbReference type="SUPFAM" id="SSF55729">
    <property type="entry name" value="Acyl-CoA N-acyltransferases (Nat)"/>
    <property type="match status" value="1"/>
</dbReference>
<evidence type="ECO:0000256" key="2">
    <source>
        <dbReference type="ARBA" id="ARBA00022679"/>
    </source>
</evidence>
<dbReference type="PANTHER" id="PTHR30098:SF2">
    <property type="entry name" value="LEUCYL_PHENYLALANYL-TRNA--PROTEIN TRANSFERASE"/>
    <property type="match status" value="1"/>
</dbReference>
<name>A0ABU2ZVU5_9GAMM</name>
<dbReference type="EC" id="2.3.2.6" evidence="4"/>
<dbReference type="PANTHER" id="PTHR30098">
    <property type="entry name" value="LEUCYL/PHENYLALANYL-TRNA--PROTEIN TRANSFERASE"/>
    <property type="match status" value="1"/>
</dbReference>
<dbReference type="InterPro" id="IPR042221">
    <property type="entry name" value="Leu/Phe-tRNA_Trfase_N"/>
</dbReference>
<comment type="catalytic activity">
    <reaction evidence="4">
        <text>N-terminal L-arginyl-[protein] + L-leucyl-tRNA(Leu) = N-terminal L-leucyl-L-arginyl-[protein] + tRNA(Leu) + H(+)</text>
        <dbReference type="Rhea" id="RHEA:50416"/>
        <dbReference type="Rhea" id="RHEA-COMP:9613"/>
        <dbReference type="Rhea" id="RHEA-COMP:9622"/>
        <dbReference type="Rhea" id="RHEA-COMP:12672"/>
        <dbReference type="Rhea" id="RHEA-COMP:12673"/>
        <dbReference type="ChEBI" id="CHEBI:15378"/>
        <dbReference type="ChEBI" id="CHEBI:64719"/>
        <dbReference type="ChEBI" id="CHEBI:78442"/>
        <dbReference type="ChEBI" id="CHEBI:78494"/>
        <dbReference type="ChEBI" id="CHEBI:133044"/>
        <dbReference type="EC" id="2.3.2.6"/>
    </reaction>
</comment>
<keyword evidence="6" id="KW-1185">Reference proteome</keyword>
<evidence type="ECO:0000313" key="5">
    <source>
        <dbReference type="EMBL" id="MDT0602065.1"/>
    </source>
</evidence>
<dbReference type="RefSeq" id="WP_311575607.1">
    <property type="nucleotide sequence ID" value="NZ_JAVRIF010000001.1"/>
</dbReference>
<dbReference type="Gene3D" id="3.40.630.70">
    <property type="entry name" value="Leucyl/phenylalanyl-tRNA-protein transferase, C-terminal domain"/>
    <property type="match status" value="1"/>
</dbReference>
<dbReference type="GO" id="GO:0008914">
    <property type="term" value="F:leucyl-tRNA--protein transferase activity"/>
    <property type="evidence" value="ECO:0007669"/>
    <property type="project" value="UniProtKB-EC"/>
</dbReference>
<protein>
    <recommendedName>
        <fullName evidence="4">Leucyl/phenylalanyl-tRNA--protein transferase</fullName>
        <ecNumber evidence="4">2.3.2.6</ecNumber>
    </recommendedName>
    <alternativeName>
        <fullName evidence="4">L/F-transferase</fullName>
    </alternativeName>
    <alternativeName>
        <fullName evidence="4">Leucyltransferase</fullName>
    </alternativeName>
    <alternativeName>
        <fullName evidence="4">Phenyalanyltransferase</fullName>
    </alternativeName>
</protein>
<evidence type="ECO:0000256" key="3">
    <source>
        <dbReference type="ARBA" id="ARBA00023315"/>
    </source>
</evidence>
<dbReference type="InterPro" id="IPR016181">
    <property type="entry name" value="Acyl_CoA_acyltransferase"/>
</dbReference>
<keyword evidence="3 4" id="KW-0012">Acyltransferase</keyword>
<dbReference type="InterPro" id="IPR042203">
    <property type="entry name" value="Leu/Phe-tRNA_Trfase_C"/>
</dbReference>
<evidence type="ECO:0000256" key="4">
    <source>
        <dbReference type="HAMAP-Rule" id="MF_00688"/>
    </source>
</evidence>
<comment type="catalytic activity">
    <reaction evidence="4">
        <text>L-phenylalanyl-tRNA(Phe) + an N-terminal L-alpha-aminoacyl-[protein] = an N-terminal L-phenylalanyl-L-alpha-aminoacyl-[protein] + tRNA(Phe)</text>
        <dbReference type="Rhea" id="RHEA:43632"/>
        <dbReference type="Rhea" id="RHEA-COMP:9668"/>
        <dbReference type="Rhea" id="RHEA-COMP:9699"/>
        <dbReference type="Rhea" id="RHEA-COMP:10636"/>
        <dbReference type="Rhea" id="RHEA-COMP:10637"/>
        <dbReference type="ChEBI" id="CHEBI:78442"/>
        <dbReference type="ChEBI" id="CHEBI:78531"/>
        <dbReference type="ChEBI" id="CHEBI:78597"/>
        <dbReference type="ChEBI" id="CHEBI:83561"/>
        <dbReference type="EC" id="2.3.2.6"/>
    </reaction>
</comment>
<evidence type="ECO:0000256" key="1">
    <source>
        <dbReference type="ARBA" id="ARBA00022490"/>
    </source>
</evidence>
<dbReference type="Gene3D" id="3.30.70.3550">
    <property type="entry name" value="Leucyl/phenylalanyl-tRNA-protein transferase, N-terminal domain"/>
    <property type="match status" value="1"/>
</dbReference>
<dbReference type="Proteomes" id="UP001266357">
    <property type="component" value="Unassembled WGS sequence"/>
</dbReference>
<comment type="subcellular location">
    <subcellularLocation>
        <location evidence="4">Cytoplasm</location>
    </subcellularLocation>
</comment>
<comment type="caution">
    <text evidence="5">The sequence shown here is derived from an EMBL/GenBank/DDBJ whole genome shotgun (WGS) entry which is preliminary data.</text>
</comment>
<reference evidence="5 6" key="1">
    <citation type="submission" date="2023-09" db="EMBL/GenBank/DDBJ databases">
        <authorList>
            <person name="Rey-Velasco X."/>
        </authorList>
    </citation>
    <scope>NUCLEOTIDE SEQUENCE [LARGE SCALE GENOMIC DNA]</scope>
    <source>
        <strain evidence="5 6">W431</strain>
    </source>
</reference>
<dbReference type="EMBL" id="JAVRIF010000001">
    <property type="protein sequence ID" value="MDT0602065.1"/>
    <property type="molecule type" value="Genomic_DNA"/>
</dbReference>
<dbReference type="InterPro" id="IPR004616">
    <property type="entry name" value="Leu/Phe-tRNA_Trfase"/>
</dbReference>